<proteinExistence type="predicted"/>
<keyword evidence="2" id="KW-1185">Reference proteome</keyword>
<evidence type="ECO:0000313" key="1">
    <source>
        <dbReference type="EMBL" id="KIK39592.1"/>
    </source>
</evidence>
<reference evidence="2" key="2">
    <citation type="submission" date="2015-01" db="EMBL/GenBank/DDBJ databases">
        <title>Evolutionary Origins and Diversification of the Mycorrhizal Mutualists.</title>
        <authorList>
            <consortium name="DOE Joint Genome Institute"/>
            <consortium name="Mycorrhizal Genomics Consortium"/>
            <person name="Kohler A."/>
            <person name="Kuo A."/>
            <person name="Nagy L.G."/>
            <person name="Floudas D."/>
            <person name="Copeland A."/>
            <person name="Barry K.W."/>
            <person name="Cichocki N."/>
            <person name="Veneault-Fourrey C."/>
            <person name="LaButti K."/>
            <person name="Lindquist E.A."/>
            <person name="Lipzen A."/>
            <person name="Lundell T."/>
            <person name="Morin E."/>
            <person name="Murat C."/>
            <person name="Riley R."/>
            <person name="Ohm R."/>
            <person name="Sun H."/>
            <person name="Tunlid A."/>
            <person name="Henrissat B."/>
            <person name="Grigoriev I.V."/>
            <person name="Hibbett D.S."/>
            <person name="Martin F."/>
        </authorList>
    </citation>
    <scope>NUCLEOTIDE SEQUENCE [LARGE SCALE GENOMIC DNA]</scope>
    <source>
        <strain evidence="2">UH-Slu-Lm8-n1</strain>
    </source>
</reference>
<reference evidence="1 2" key="1">
    <citation type="submission" date="2014-04" db="EMBL/GenBank/DDBJ databases">
        <authorList>
            <consortium name="DOE Joint Genome Institute"/>
            <person name="Kuo A."/>
            <person name="Ruytinx J."/>
            <person name="Rineau F."/>
            <person name="Colpaert J."/>
            <person name="Kohler A."/>
            <person name="Nagy L.G."/>
            <person name="Floudas D."/>
            <person name="Copeland A."/>
            <person name="Barry K.W."/>
            <person name="Cichocki N."/>
            <person name="Veneault-Fourrey C."/>
            <person name="LaButti K."/>
            <person name="Lindquist E.A."/>
            <person name="Lipzen A."/>
            <person name="Lundell T."/>
            <person name="Morin E."/>
            <person name="Murat C."/>
            <person name="Sun H."/>
            <person name="Tunlid A."/>
            <person name="Henrissat B."/>
            <person name="Grigoriev I.V."/>
            <person name="Hibbett D.S."/>
            <person name="Martin F."/>
            <person name="Nordberg H.P."/>
            <person name="Cantor M.N."/>
            <person name="Hua S.X."/>
        </authorList>
    </citation>
    <scope>NUCLEOTIDE SEQUENCE [LARGE SCALE GENOMIC DNA]</scope>
    <source>
        <strain evidence="1 2">UH-Slu-Lm8-n1</strain>
    </source>
</reference>
<dbReference type="HOGENOM" id="CLU_2348088_0_0_1"/>
<dbReference type="Proteomes" id="UP000054485">
    <property type="component" value="Unassembled WGS sequence"/>
</dbReference>
<dbReference type="OrthoDB" id="10647654at2759"/>
<dbReference type="InParanoid" id="A0A0D0AZ42"/>
<evidence type="ECO:0000313" key="2">
    <source>
        <dbReference type="Proteomes" id="UP000054485"/>
    </source>
</evidence>
<accession>A0A0D0AZ42</accession>
<protein>
    <submittedName>
        <fullName evidence="1">Uncharacterized protein</fullName>
    </submittedName>
</protein>
<gene>
    <name evidence="1" type="ORF">CY34DRAFT_808114</name>
</gene>
<sequence>MTNGAYPPTVDTTRWRPEIPPLATALCRAARPSRITSLHDGPSSATYPELQNVSPPYSGPVRCGTWWLDLIRHVAVPKLDLRKRAGIQASCSVIVND</sequence>
<dbReference type="EMBL" id="KN835336">
    <property type="protein sequence ID" value="KIK39592.1"/>
    <property type="molecule type" value="Genomic_DNA"/>
</dbReference>
<name>A0A0D0AZ42_9AGAM</name>
<dbReference type="AlphaFoldDB" id="A0A0D0AZ42"/>
<organism evidence="1 2">
    <name type="scientific">Suillus luteus UH-Slu-Lm8-n1</name>
    <dbReference type="NCBI Taxonomy" id="930992"/>
    <lineage>
        <taxon>Eukaryota</taxon>
        <taxon>Fungi</taxon>
        <taxon>Dikarya</taxon>
        <taxon>Basidiomycota</taxon>
        <taxon>Agaricomycotina</taxon>
        <taxon>Agaricomycetes</taxon>
        <taxon>Agaricomycetidae</taxon>
        <taxon>Boletales</taxon>
        <taxon>Suillineae</taxon>
        <taxon>Suillaceae</taxon>
        <taxon>Suillus</taxon>
    </lineage>
</organism>